<dbReference type="EMBL" id="CP021780">
    <property type="protein sequence ID" value="ASA22541.1"/>
    <property type="molecule type" value="Genomic_DNA"/>
</dbReference>
<protein>
    <submittedName>
        <fullName evidence="1">Uncharacterized protein</fullName>
    </submittedName>
</protein>
<dbReference type="Proteomes" id="UP000249890">
    <property type="component" value="Chromosome"/>
</dbReference>
<dbReference type="AlphaFoldDB" id="A0A2Z2KQE5"/>
<sequence>MLQPLEYAYSKPVKYETMEIYPYYRITIIPIKVNQKLFDPSQTLPSKGGPQRVAPSGHRQVWRMSLAVR</sequence>
<accession>A0A2Z2KQE5</accession>
<keyword evidence="2" id="KW-1185">Reference proteome</keyword>
<name>A0A2Z2KQE5_9BACL</name>
<gene>
    <name evidence="1" type="ORF">B9T62_18185</name>
</gene>
<reference evidence="1 2" key="1">
    <citation type="submission" date="2017-06" db="EMBL/GenBank/DDBJ databases">
        <title>Complete genome sequence of Paenibacillus donghaensis KCTC 13049T isolated from East Sea sediment, South Korea.</title>
        <authorList>
            <person name="Jung B.K."/>
            <person name="Hong S.-J."/>
            <person name="Shin J.-H."/>
        </authorList>
    </citation>
    <scope>NUCLEOTIDE SEQUENCE [LARGE SCALE GENOMIC DNA]</scope>
    <source>
        <strain evidence="1 2">KCTC 13049</strain>
    </source>
</reference>
<evidence type="ECO:0000313" key="1">
    <source>
        <dbReference type="EMBL" id="ASA22541.1"/>
    </source>
</evidence>
<dbReference type="KEGG" id="pdh:B9T62_18185"/>
<evidence type="ECO:0000313" key="2">
    <source>
        <dbReference type="Proteomes" id="UP000249890"/>
    </source>
</evidence>
<proteinExistence type="predicted"/>
<organism evidence="1 2">
    <name type="scientific">Paenibacillus donghaensis</name>
    <dbReference type="NCBI Taxonomy" id="414771"/>
    <lineage>
        <taxon>Bacteria</taxon>
        <taxon>Bacillati</taxon>
        <taxon>Bacillota</taxon>
        <taxon>Bacilli</taxon>
        <taxon>Bacillales</taxon>
        <taxon>Paenibacillaceae</taxon>
        <taxon>Paenibacillus</taxon>
    </lineage>
</organism>